<dbReference type="EMBL" id="CACVAY010000111">
    <property type="protein sequence ID" value="CAA6822881.1"/>
    <property type="molecule type" value="Genomic_DNA"/>
</dbReference>
<organism evidence="3">
    <name type="scientific">uncultured Thiotrichaceae bacterium</name>
    <dbReference type="NCBI Taxonomy" id="298394"/>
    <lineage>
        <taxon>Bacteria</taxon>
        <taxon>Pseudomonadati</taxon>
        <taxon>Pseudomonadota</taxon>
        <taxon>Gammaproteobacteria</taxon>
        <taxon>Thiotrichales</taxon>
        <taxon>Thiotrichaceae</taxon>
        <taxon>environmental samples</taxon>
    </lineage>
</organism>
<evidence type="ECO:0000256" key="1">
    <source>
        <dbReference type="SAM" id="Coils"/>
    </source>
</evidence>
<evidence type="ECO:0000313" key="3">
    <source>
        <dbReference type="EMBL" id="CAA6822881.1"/>
    </source>
</evidence>
<feature type="signal peptide" evidence="2">
    <location>
        <begin position="1"/>
        <end position="20"/>
    </location>
</feature>
<evidence type="ECO:0000256" key="2">
    <source>
        <dbReference type="SAM" id="SignalP"/>
    </source>
</evidence>
<evidence type="ECO:0008006" key="4">
    <source>
        <dbReference type="Google" id="ProtNLM"/>
    </source>
</evidence>
<proteinExistence type="predicted"/>
<reference evidence="3" key="1">
    <citation type="submission" date="2020-01" db="EMBL/GenBank/DDBJ databases">
        <authorList>
            <person name="Meier V. D."/>
            <person name="Meier V D."/>
        </authorList>
    </citation>
    <scope>NUCLEOTIDE SEQUENCE</scope>
    <source>
        <strain evidence="3">HLG_WM_MAG_07</strain>
    </source>
</reference>
<sequence>MKHLKGIFLLSLGLSLSACTLNEDDPQTTLCQKLTTHLMNESETNINWGDASRVEKKKEHLLLTVNFEKTDAQGSIPMQATCLYPYHNEQQGEDYEFMPQEYLNIPESMTINGQAVRVGDLHTAIQKVTGQSVKDTFNEEHIKNKAKELEQNIQEGAKKLDESIQKGSEKLGESLEKLGEKLQDK</sequence>
<feature type="coiled-coil region" evidence="1">
    <location>
        <begin position="139"/>
        <end position="166"/>
    </location>
</feature>
<keyword evidence="2" id="KW-0732">Signal</keyword>
<dbReference type="PROSITE" id="PS51257">
    <property type="entry name" value="PROKAR_LIPOPROTEIN"/>
    <property type="match status" value="1"/>
</dbReference>
<name>A0A6S6TIM0_9GAMM</name>
<keyword evidence="1" id="KW-0175">Coiled coil</keyword>
<protein>
    <recommendedName>
        <fullName evidence="4">Lipoprotein</fullName>
    </recommendedName>
</protein>
<gene>
    <name evidence="3" type="ORF">HELGO_WM21151</name>
</gene>
<accession>A0A6S6TIM0</accession>
<dbReference type="AlphaFoldDB" id="A0A6S6TIM0"/>
<feature type="chain" id="PRO_5027700892" description="Lipoprotein" evidence="2">
    <location>
        <begin position="21"/>
        <end position="185"/>
    </location>
</feature>